<gene>
    <name evidence="1" type="ORF">TNCT_149941</name>
</gene>
<organism evidence="1 2">
    <name type="scientific">Trichonephila clavata</name>
    <name type="common">Joro spider</name>
    <name type="synonym">Nephila clavata</name>
    <dbReference type="NCBI Taxonomy" id="2740835"/>
    <lineage>
        <taxon>Eukaryota</taxon>
        <taxon>Metazoa</taxon>
        <taxon>Ecdysozoa</taxon>
        <taxon>Arthropoda</taxon>
        <taxon>Chelicerata</taxon>
        <taxon>Arachnida</taxon>
        <taxon>Araneae</taxon>
        <taxon>Araneomorphae</taxon>
        <taxon>Entelegynae</taxon>
        <taxon>Araneoidea</taxon>
        <taxon>Nephilidae</taxon>
        <taxon>Trichonephila</taxon>
    </lineage>
</organism>
<accession>A0A8X6L6Z0</accession>
<dbReference type="EMBL" id="BMAO01024768">
    <property type="protein sequence ID" value="GFQ97621.1"/>
    <property type="molecule type" value="Genomic_DNA"/>
</dbReference>
<protein>
    <submittedName>
        <fullName evidence="1">Uncharacterized protein</fullName>
    </submittedName>
</protein>
<proteinExistence type="predicted"/>
<reference evidence="1" key="1">
    <citation type="submission" date="2020-07" db="EMBL/GenBank/DDBJ databases">
        <title>Multicomponent nature underlies the extraordinary mechanical properties of spider dragline silk.</title>
        <authorList>
            <person name="Kono N."/>
            <person name="Nakamura H."/>
            <person name="Mori M."/>
            <person name="Yoshida Y."/>
            <person name="Ohtoshi R."/>
            <person name="Malay A.D."/>
            <person name="Moran D.A.P."/>
            <person name="Tomita M."/>
            <person name="Numata K."/>
            <person name="Arakawa K."/>
        </authorList>
    </citation>
    <scope>NUCLEOTIDE SEQUENCE</scope>
</reference>
<dbReference type="AlphaFoldDB" id="A0A8X6L6Z0"/>
<evidence type="ECO:0000313" key="1">
    <source>
        <dbReference type="EMBL" id="GFQ97621.1"/>
    </source>
</evidence>
<comment type="caution">
    <text evidence="1">The sequence shown here is derived from an EMBL/GenBank/DDBJ whole genome shotgun (WGS) entry which is preliminary data.</text>
</comment>
<keyword evidence="2" id="KW-1185">Reference proteome</keyword>
<name>A0A8X6L6Z0_TRICU</name>
<evidence type="ECO:0000313" key="2">
    <source>
        <dbReference type="Proteomes" id="UP000887116"/>
    </source>
</evidence>
<sequence length="102" mass="11408">MSAFKQRSDLFALTQLRTASSLGFRCMLKLQCSPIIGSSNCGASPTTYLSSFPNSTLTLFRNRKQLPTKKIRFGELIRMDICFLDLVSDTASDNECVNNFLN</sequence>
<dbReference type="Proteomes" id="UP000887116">
    <property type="component" value="Unassembled WGS sequence"/>
</dbReference>